<keyword evidence="10" id="KW-0430">Lectin</keyword>
<dbReference type="Gene3D" id="2.115.10.20">
    <property type="entry name" value="Glycosyl hydrolase domain, family 43"/>
    <property type="match status" value="1"/>
</dbReference>
<evidence type="ECO:0000256" key="5">
    <source>
        <dbReference type="ARBA" id="ARBA00023295"/>
    </source>
</evidence>
<dbReference type="GO" id="GO:0004553">
    <property type="term" value="F:hydrolase activity, hydrolyzing O-glycosyl compounds"/>
    <property type="evidence" value="ECO:0007669"/>
    <property type="project" value="InterPro"/>
</dbReference>
<gene>
    <name evidence="10" type="ORF">BDD43_0598</name>
</gene>
<keyword evidence="2" id="KW-0624">Polysaccharide degradation</keyword>
<protein>
    <submittedName>
        <fullName evidence="10">Concanavalin A-like lectin/glucanase superfamily protein</fullName>
    </submittedName>
</protein>
<dbReference type="Gene3D" id="2.60.120.260">
    <property type="entry name" value="Galactose-binding domain-like"/>
    <property type="match status" value="1"/>
</dbReference>
<dbReference type="InterPro" id="IPR008979">
    <property type="entry name" value="Galactose-bd-like_sf"/>
</dbReference>
<feature type="signal peptide" evidence="8">
    <location>
        <begin position="1"/>
        <end position="23"/>
    </location>
</feature>
<feature type="active site" description="Proton donor" evidence="6">
    <location>
        <position position="206"/>
    </location>
</feature>
<dbReference type="SUPFAM" id="SSF75005">
    <property type="entry name" value="Arabinanase/levansucrase/invertase"/>
    <property type="match status" value="1"/>
</dbReference>
<evidence type="ECO:0000256" key="8">
    <source>
        <dbReference type="SAM" id="SignalP"/>
    </source>
</evidence>
<dbReference type="Pfam" id="PF04616">
    <property type="entry name" value="Glyco_hydro_43"/>
    <property type="match status" value="1"/>
</dbReference>
<dbReference type="InterPro" id="IPR023296">
    <property type="entry name" value="Glyco_hydro_beta-prop_sf"/>
</dbReference>
<accession>A0A495IV70</accession>
<feature type="site" description="Important for catalytic activity, responsible for pKa modulation of the active site Glu and correct orientation of both the proton donor and substrate" evidence="7">
    <location>
        <position position="152"/>
    </location>
</feature>
<dbReference type="SUPFAM" id="SSF49785">
    <property type="entry name" value="Galactose-binding domain-like"/>
    <property type="match status" value="1"/>
</dbReference>
<dbReference type="RefSeq" id="WP_121196257.1">
    <property type="nucleotide sequence ID" value="NZ_RBKU01000001.1"/>
</dbReference>
<dbReference type="CDD" id="cd18608">
    <property type="entry name" value="GH43_F5-8_typeC-like"/>
    <property type="match status" value="1"/>
</dbReference>
<dbReference type="InterPro" id="IPR052176">
    <property type="entry name" value="Glycosyl_Hydrlase_43_Enz"/>
</dbReference>
<feature type="active site" description="Proton acceptor" evidence="6">
    <location>
        <position position="44"/>
    </location>
</feature>
<keyword evidence="11" id="KW-1185">Reference proteome</keyword>
<keyword evidence="4" id="KW-0119">Carbohydrate metabolism</keyword>
<keyword evidence="2" id="KW-0858">Xylan degradation</keyword>
<keyword evidence="3" id="KW-0378">Hydrolase</keyword>
<proteinExistence type="inferred from homology"/>
<evidence type="ECO:0000313" key="10">
    <source>
        <dbReference type="EMBL" id="RKR80482.1"/>
    </source>
</evidence>
<comment type="similarity">
    <text evidence="1">Belongs to the glycosyl hydrolase 43 family.</text>
</comment>
<evidence type="ECO:0000256" key="2">
    <source>
        <dbReference type="ARBA" id="ARBA00022651"/>
    </source>
</evidence>
<dbReference type="InterPro" id="IPR013320">
    <property type="entry name" value="ConA-like_dom_sf"/>
</dbReference>
<dbReference type="PANTHER" id="PTHR43772">
    <property type="entry name" value="ENDO-1,4-BETA-XYLANASE"/>
    <property type="match status" value="1"/>
</dbReference>
<reference evidence="10 11" key="1">
    <citation type="submission" date="2018-10" db="EMBL/GenBank/DDBJ databases">
        <title>Genomic Encyclopedia of Archaeal and Bacterial Type Strains, Phase II (KMG-II): from individual species to whole genera.</title>
        <authorList>
            <person name="Goeker M."/>
        </authorList>
    </citation>
    <scope>NUCLEOTIDE SEQUENCE [LARGE SCALE GENOMIC DNA]</scope>
    <source>
        <strain evidence="10 11">DSM 18602</strain>
    </source>
</reference>
<comment type="caution">
    <text evidence="10">The sequence shown here is derived from an EMBL/GenBank/DDBJ whole genome shotgun (WGS) entry which is preliminary data.</text>
</comment>
<dbReference type="InterPro" id="IPR000421">
    <property type="entry name" value="FA58C"/>
</dbReference>
<organism evidence="10 11">
    <name type="scientific">Mucilaginibacter gracilis</name>
    <dbReference type="NCBI Taxonomy" id="423350"/>
    <lineage>
        <taxon>Bacteria</taxon>
        <taxon>Pseudomonadati</taxon>
        <taxon>Bacteroidota</taxon>
        <taxon>Sphingobacteriia</taxon>
        <taxon>Sphingobacteriales</taxon>
        <taxon>Sphingobacteriaceae</taxon>
        <taxon>Mucilaginibacter</taxon>
    </lineage>
</organism>
<feature type="chain" id="PRO_5019861877" evidence="8">
    <location>
        <begin position="24"/>
        <end position="1193"/>
    </location>
</feature>
<dbReference type="Gene3D" id="2.60.120.200">
    <property type="match status" value="1"/>
</dbReference>
<dbReference type="GO" id="GO:0030246">
    <property type="term" value="F:carbohydrate binding"/>
    <property type="evidence" value="ECO:0007669"/>
    <property type="project" value="UniProtKB-KW"/>
</dbReference>
<dbReference type="PROSITE" id="PS50022">
    <property type="entry name" value="FA58C_3"/>
    <property type="match status" value="1"/>
</dbReference>
<name>A0A495IV70_9SPHI</name>
<keyword evidence="8" id="KW-0732">Signal</keyword>
<dbReference type="PANTHER" id="PTHR43772:SF2">
    <property type="entry name" value="PUTATIVE (AFU_ORTHOLOGUE AFUA_2G04480)-RELATED"/>
    <property type="match status" value="1"/>
</dbReference>
<evidence type="ECO:0000256" key="3">
    <source>
        <dbReference type="ARBA" id="ARBA00022801"/>
    </source>
</evidence>
<dbReference type="Pfam" id="PF13385">
    <property type="entry name" value="Laminin_G_3"/>
    <property type="match status" value="1"/>
</dbReference>
<dbReference type="SUPFAM" id="SSF49899">
    <property type="entry name" value="Concanavalin A-like lectins/glucanases"/>
    <property type="match status" value="1"/>
</dbReference>
<feature type="domain" description="F5/8 type C" evidence="9">
    <location>
        <begin position="321"/>
        <end position="464"/>
    </location>
</feature>
<dbReference type="GO" id="GO:0045493">
    <property type="term" value="P:xylan catabolic process"/>
    <property type="evidence" value="ECO:0007669"/>
    <property type="project" value="UniProtKB-KW"/>
</dbReference>
<dbReference type="Proteomes" id="UP000268007">
    <property type="component" value="Unassembled WGS sequence"/>
</dbReference>
<evidence type="ECO:0000256" key="7">
    <source>
        <dbReference type="PIRSR" id="PIRSR606710-2"/>
    </source>
</evidence>
<sequence>MCRFLSKLLITLGITIAAQNAFCQGNTATSPGNGNPLIPGYFADPTVRKFGDTFYIYATTDGNGGGHGPSQVWTSKDFVNWKMRDMNWPVSNYYWAPDVINGNDHKYYMYYCQPVDIYGASATSPTGPWTPLLPGGKPMIPNYFVPGVITLDGQTFKDDDGKIYMFWGTWGTYPDHGCGVGLLNADMHTFSKKAKIPNTIAKDFFEAPFMFKRKGIYYLTYSSGFCENETYRVQYAMSKKGPMGPFVFGKNNPVLSTSSDGTVHGPGHESVIQVGDDFYMVYHRHNNPHSNGGYHRQVCADKILFDTEGNIKKLIPTHTGVGPLGKPGVKTINLAYRKTVTASSYYNDDYRPSFAADDNNGTLWRPARNDGTATWLKIDLGAIKSIRQVLTQFEYATWYYQYKIETSADGLKWNLFADKTHNQQHGSPMIDNGDVKARYVRLIITGTEYPGLFKSIWNIKIYSDKVIQDESGKLAATGQVDSTVQKRLLVSFDADSLQQGEFVPEFRNKGALGGTFVAGARTPYVDIIKGKKALVFNGSQNFESTAQVPRTLCGNNSYTVAYTIYSSELLNENPVLSWTAGESEHRGAIFGYGKNRDFGVAQHFGVSDFPFAAAPSASAWHQIVITYDGVFEKVFVDGVLNNKENKMLFMQAADKIFFGSKTNKSLFLNAAVSSLKVYDIALPDSLVESAFNLKKTTDIPVYLDAGKLSYGKLFEWVNNGSLGGKFVASGNASPVVKDVGGKIAVAFSGSDNFNFYKVNDGISGVQSLILSVFLPDSVIYNDSQDLKNELKGRVADRKESGGKWHLLVRTKQSGEVTYFLDGVKVIANSRIDDLFKTLFANTSKGKGFKYAISTLTCLAQSLTTSDIRQITDIWFKNIHPVNLNPPYFVIPPHAVSPTLIEMTAAADTEGKQDLQYYFQDETNNALSEEWRDDPHYTNFTVVPDHIYAYRFKVKDNFGNVSRFSDAFTVSTSQMQFNVTNFDFSTQTDTTNIAAGNSSRSGATGLHQAGPAGSVYLADKSLILKSKGSNWDGNQPYGPFIYKTIAGDFIAETEVADLSGFKEKAVRGNNDVGLMVRKAVTSDGKNTQEALLQNSLFPAWNCGNLFTNLQSGQRIQTNTQSGWNFNRYLQIQRSGNTFYIRSSADGRIWRDMPGSPVSRTDLDTLSLQVGLFQSSYGPQEGFGSFKSFKIIQKK</sequence>
<evidence type="ECO:0000259" key="9">
    <source>
        <dbReference type="PROSITE" id="PS50022"/>
    </source>
</evidence>
<dbReference type="EMBL" id="RBKU01000001">
    <property type="protein sequence ID" value="RKR80482.1"/>
    <property type="molecule type" value="Genomic_DNA"/>
</dbReference>
<evidence type="ECO:0000313" key="11">
    <source>
        <dbReference type="Proteomes" id="UP000268007"/>
    </source>
</evidence>
<evidence type="ECO:0000256" key="4">
    <source>
        <dbReference type="ARBA" id="ARBA00023277"/>
    </source>
</evidence>
<keyword evidence="5" id="KW-0326">Glycosidase</keyword>
<dbReference type="InterPro" id="IPR006710">
    <property type="entry name" value="Glyco_hydro_43"/>
</dbReference>
<evidence type="ECO:0000256" key="6">
    <source>
        <dbReference type="PIRSR" id="PIRSR606710-1"/>
    </source>
</evidence>
<evidence type="ECO:0000256" key="1">
    <source>
        <dbReference type="ARBA" id="ARBA00009865"/>
    </source>
</evidence>
<dbReference type="AlphaFoldDB" id="A0A495IV70"/>
<dbReference type="Pfam" id="PF00754">
    <property type="entry name" value="F5_F8_type_C"/>
    <property type="match status" value="1"/>
</dbReference>
<dbReference type="OrthoDB" id="9803461at2"/>